<gene>
    <name evidence="1" type="ORF">C8Q69DRAFT_205414</name>
</gene>
<comment type="caution">
    <text evidence="1">The sequence shown here is derived from an EMBL/GenBank/DDBJ whole genome shotgun (WGS) entry which is preliminary data.</text>
</comment>
<protein>
    <submittedName>
        <fullName evidence="1">Uncharacterized protein</fullName>
    </submittedName>
</protein>
<evidence type="ECO:0000313" key="1">
    <source>
        <dbReference type="EMBL" id="RWQ96806.1"/>
    </source>
</evidence>
<dbReference type="VEuPathDB" id="FungiDB:C8Q69DRAFT_205414"/>
<dbReference type="GeneID" id="39595409"/>
<dbReference type="AlphaFoldDB" id="A0A443HY95"/>
<keyword evidence="2" id="KW-1185">Reference proteome</keyword>
<evidence type="ECO:0000313" key="2">
    <source>
        <dbReference type="Proteomes" id="UP000283841"/>
    </source>
</evidence>
<organism evidence="1 2">
    <name type="scientific">Byssochlamys spectabilis</name>
    <name type="common">Paecilomyces variotii</name>
    <dbReference type="NCBI Taxonomy" id="264951"/>
    <lineage>
        <taxon>Eukaryota</taxon>
        <taxon>Fungi</taxon>
        <taxon>Dikarya</taxon>
        <taxon>Ascomycota</taxon>
        <taxon>Pezizomycotina</taxon>
        <taxon>Eurotiomycetes</taxon>
        <taxon>Eurotiomycetidae</taxon>
        <taxon>Eurotiales</taxon>
        <taxon>Thermoascaceae</taxon>
        <taxon>Paecilomyces</taxon>
    </lineage>
</organism>
<dbReference type="RefSeq" id="XP_028486451.1">
    <property type="nucleotide sequence ID" value="XM_028626132.1"/>
</dbReference>
<proteinExistence type="predicted"/>
<dbReference type="EMBL" id="RCNU01000003">
    <property type="protein sequence ID" value="RWQ96806.1"/>
    <property type="molecule type" value="Genomic_DNA"/>
</dbReference>
<sequence>MAVTAGRKNNYQQLLHVSPATSEYQYCGEQHFLEVFDSEYHAFEKDTTGRRSQFFIMSNVGEKTFSETFSSPDPQKRIFSNSSFEYIPDHSLLLVKMRTAVHEQAHEGLNTLIVGKFTLMNGLGLQLQQMGQVSITSNGRTKAADKTYRPKDLPQGRSPLWPTVIIEAGYSEEKVKLADDARWWLLEADGDLKTALTISIHTKRKESTVEKWELIPRPTRQDKNKKVAEVTGHIVMSQKEDDPIDVTGHPLTLPFEHFFLRPANPGEGDIILDKSEMEIIAELVWNVHPKV</sequence>
<reference evidence="1 2" key="1">
    <citation type="journal article" date="2018" name="Front. Microbiol.">
        <title>Genomic and genetic insights into a cosmopolitan fungus, Paecilomyces variotii (Eurotiales).</title>
        <authorList>
            <person name="Urquhart A.S."/>
            <person name="Mondo S.J."/>
            <person name="Makela M.R."/>
            <person name="Hane J.K."/>
            <person name="Wiebenga A."/>
            <person name="He G."/>
            <person name="Mihaltcheva S."/>
            <person name="Pangilinan J."/>
            <person name="Lipzen A."/>
            <person name="Barry K."/>
            <person name="de Vries R.P."/>
            <person name="Grigoriev I.V."/>
            <person name="Idnurm A."/>
        </authorList>
    </citation>
    <scope>NUCLEOTIDE SEQUENCE [LARGE SCALE GENOMIC DNA]</scope>
    <source>
        <strain evidence="1 2">CBS 101075</strain>
    </source>
</reference>
<name>A0A443HY95_BYSSP</name>
<accession>A0A443HY95</accession>
<dbReference type="Proteomes" id="UP000283841">
    <property type="component" value="Unassembled WGS sequence"/>
</dbReference>